<evidence type="ECO:0000256" key="1">
    <source>
        <dbReference type="SAM" id="MobiDB-lite"/>
    </source>
</evidence>
<feature type="compositionally biased region" description="Polar residues" evidence="1">
    <location>
        <begin position="948"/>
        <end position="962"/>
    </location>
</feature>
<name>A0AAW8W961_9LACO</name>
<organism evidence="4 5">
    <name type="scientific">Levilactobacillus namurensis</name>
    <dbReference type="NCBI Taxonomy" id="380393"/>
    <lineage>
        <taxon>Bacteria</taxon>
        <taxon>Bacillati</taxon>
        <taxon>Bacillota</taxon>
        <taxon>Bacilli</taxon>
        <taxon>Lactobacillales</taxon>
        <taxon>Lactobacillaceae</taxon>
        <taxon>Levilactobacillus</taxon>
    </lineage>
</organism>
<keyword evidence="2" id="KW-0472">Membrane</keyword>
<evidence type="ECO:0000313" key="4">
    <source>
        <dbReference type="EMBL" id="MDT7015318.1"/>
    </source>
</evidence>
<keyword evidence="2" id="KW-0812">Transmembrane</keyword>
<accession>A0AAW8W961</accession>
<gene>
    <name evidence="4" type="ORF">RI532_13130</name>
</gene>
<feature type="transmembrane region" description="Helical" evidence="2">
    <location>
        <begin position="700"/>
        <end position="721"/>
    </location>
</feature>
<comment type="caution">
    <text evidence="4">The sequence shown here is derived from an EMBL/GenBank/DDBJ whole genome shotgun (WGS) entry which is preliminary data.</text>
</comment>
<feature type="transmembrane region" description="Helical" evidence="2">
    <location>
        <begin position="544"/>
        <end position="577"/>
    </location>
</feature>
<dbReference type="PANTHER" id="PTHR37813:SF1">
    <property type="entry name" value="FELS-2 PROPHAGE PROTEIN"/>
    <property type="match status" value="1"/>
</dbReference>
<feature type="transmembrane region" description="Helical" evidence="2">
    <location>
        <begin position="615"/>
        <end position="637"/>
    </location>
</feature>
<dbReference type="RefSeq" id="WP_313845675.1">
    <property type="nucleotide sequence ID" value="NZ_JAVLAM010000005.1"/>
</dbReference>
<evidence type="ECO:0000259" key="3">
    <source>
        <dbReference type="Pfam" id="PF20155"/>
    </source>
</evidence>
<dbReference type="EMBL" id="JAVLAM010000005">
    <property type="protein sequence ID" value="MDT7015318.1"/>
    <property type="molecule type" value="Genomic_DNA"/>
</dbReference>
<feature type="transmembrane region" description="Helical" evidence="2">
    <location>
        <begin position="426"/>
        <end position="444"/>
    </location>
</feature>
<dbReference type="Proteomes" id="UP001254075">
    <property type="component" value="Unassembled WGS sequence"/>
</dbReference>
<keyword evidence="2" id="KW-1133">Transmembrane helix</keyword>
<dbReference type="AlphaFoldDB" id="A0AAW8W961"/>
<proteinExistence type="predicted"/>
<evidence type="ECO:0000313" key="5">
    <source>
        <dbReference type="Proteomes" id="UP001254075"/>
    </source>
</evidence>
<feature type="transmembrane region" description="Helical" evidence="2">
    <location>
        <begin position="484"/>
        <end position="505"/>
    </location>
</feature>
<feature type="transmembrane region" description="Helical" evidence="2">
    <location>
        <begin position="517"/>
        <end position="538"/>
    </location>
</feature>
<sequence length="1024" mass="101454">MGSTVSATIKINDAFSGPLDKLSAGLARGSSAMGNLSKSASGTGGMFKSVLGGTVIGAGITRGIGAIGNGLRSMYGELNDSKAAWETFEGNMKAFGKGNQIKSVQSDLSKFAVKTIYSASDMASTYSQLEAVGTKNTKALVKGFGGLAAASDNPRQAMKTLSQQATQAASKPKLMWQDLRFMMEQTPGGIAAVAKTMHKTSGQLVQDVQAGKVKTQDFFDAIAKAGNSDAFQKMATKYKTIPEALGGLKEELAVQLRDPWAKVTSAVNKSIVGLTDKMGTIDFSGITDGIVPVVQSIVDAVKTAGQAVGAFWDSLSSTGAVSAVKSTIGDIAQAIGDMLSKLSSGGGKDPFAMFKTLGSISGGAIKGLANGIGAISRAVGQLPPSSIKLLAGAFVALKMSTRGLVFTAVVAGLTALSKLNPGTLNALAKAVTVLAIAFAMFKGLQNVVKIISDVKGSLSGLGGRGGLGNTAKQAPQAAAGFIKLGASLVLVGGAVVLAGAGMMLLAKATITLVDAGWPAVALFAAIVAGIGILAAVVANLGVTMLAGAAGFIVFAAALLLIGFSVLLASAGIALIATQLPTIATYGAQAAGALVLLGAAMAVFGVLSVVAAVGLVLLGAGLAIVGIGFAVAAVGALLFGVAMALVAVTVTVAAVGMLLLAVALPLIAVTSMVAAVGMMLMAVALVMLAAVAMVAGAGMMIFALALVIAAPLMMIAAVGAIMLGAAAIVLGAGLIVAGAGLMVVAAGLRSVISAVSAMVSAFVNGVARLISAVTSGMSQVVSAVRSGMQQAVSAAKSFGSALFSAGADLIRGLINGIKSMVGAAVAAVSSVASKVVGAAKGLLGIGSPSKIFKQYGVWVVQGLANGLNANNAAETASAGMARRVVDAAQSLNHMPTLNPGDVLADGFNRAYDAVMGVAGAVRGISGQTIGVMGHVAGPDGVTLGGPVPSTASGVPSSTPFTDGTTPYTASTSYSDSTTSTSSTGNTINIAPGAIQLTSTGNADYDVENLVGKFEDYLMNLKERRG</sequence>
<feature type="region of interest" description="Disordered" evidence="1">
    <location>
        <begin position="942"/>
        <end position="982"/>
    </location>
</feature>
<evidence type="ECO:0000256" key="2">
    <source>
        <dbReference type="SAM" id="Phobius"/>
    </source>
</evidence>
<feature type="transmembrane region" description="Helical" evidence="2">
    <location>
        <begin position="672"/>
        <end position="693"/>
    </location>
</feature>
<dbReference type="NCBIfam" id="TIGR02675">
    <property type="entry name" value="tape_meas_nterm"/>
    <property type="match status" value="1"/>
</dbReference>
<feature type="compositionally biased region" description="Low complexity" evidence="1">
    <location>
        <begin position="963"/>
        <end position="982"/>
    </location>
</feature>
<protein>
    <submittedName>
        <fullName evidence="4">Tape measure protein</fullName>
    </submittedName>
</protein>
<dbReference type="Pfam" id="PF20155">
    <property type="entry name" value="TMP_3"/>
    <property type="match status" value="1"/>
</dbReference>
<reference evidence="4" key="1">
    <citation type="submission" date="2023-08" db="EMBL/GenBank/DDBJ databases">
        <authorList>
            <person name="Page C.A."/>
            <person name="Perez-Diaz I.M."/>
        </authorList>
    </citation>
    <scope>NUCLEOTIDE SEQUENCE</scope>
    <source>
        <strain evidence="4">3.8.38</strain>
    </source>
</reference>
<feature type="domain" description="Tape measure protein N-terminal" evidence="3">
    <location>
        <begin position="83"/>
        <end position="254"/>
    </location>
</feature>
<dbReference type="InterPro" id="IPR013491">
    <property type="entry name" value="Tape_meas_N"/>
</dbReference>
<feature type="transmembrane region" description="Helical" evidence="2">
    <location>
        <begin position="589"/>
        <end position="609"/>
    </location>
</feature>
<dbReference type="PANTHER" id="PTHR37813">
    <property type="entry name" value="FELS-2 PROPHAGE PROTEIN"/>
    <property type="match status" value="1"/>
</dbReference>
<feature type="transmembrane region" description="Helical" evidence="2">
    <location>
        <begin position="727"/>
        <end position="747"/>
    </location>
</feature>
<feature type="transmembrane region" description="Helical" evidence="2">
    <location>
        <begin position="644"/>
        <end position="666"/>
    </location>
</feature>